<protein>
    <submittedName>
        <fullName evidence="3">Aste57867_11503 protein</fullName>
    </submittedName>
</protein>
<name>A0A485KT65_9STRA</name>
<keyword evidence="4" id="KW-1185">Reference proteome</keyword>
<evidence type="ECO:0000313" key="3">
    <source>
        <dbReference type="EMBL" id="VFT88364.1"/>
    </source>
</evidence>
<accession>A0A485KT65</accession>
<feature type="compositionally biased region" description="Acidic residues" evidence="1">
    <location>
        <begin position="146"/>
        <end position="160"/>
    </location>
</feature>
<feature type="compositionally biased region" description="Low complexity" evidence="1">
    <location>
        <begin position="242"/>
        <end position="251"/>
    </location>
</feature>
<dbReference type="AlphaFoldDB" id="A0A485KT65"/>
<organism evidence="3 4">
    <name type="scientific">Aphanomyces stellatus</name>
    <dbReference type="NCBI Taxonomy" id="120398"/>
    <lineage>
        <taxon>Eukaryota</taxon>
        <taxon>Sar</taxon>
        <taxon>Stramenopiles</taxon>
        <taxon>Oomycota</taxon>
        <taxon>Saprolegniomycetes</taxon>
        <taxon>Saprolegniales</taxon>
        <taxon>Verrucalvaceae</taxon>
        <taxon>Aphanomyces</taxon>
    </lineage>
</organism>
<feature type="region of interest" description="Disordered" evidence="1">
    <location>
        <begin position="227"/>
        <end position="318"/>
    </location>
</feature>
<feature type="compositionally biased region" description="Polar residues" evidence="1">
    <location>
        <begin position="460"/>
        <end position="470"/>
    </location>
</feature>
<dbReference type="EMBL" id="VJMH01005287">
    <property type="protein sequence ID" value="KAF0697833.1"/>
    <property type="molecule type" value="Genomic_DNA"/>
</dbReference>
<dbReference type="PANTHER" id="PTHR35381">
    <property type="entry name" value="EF-HAND DOMAIN-CONTAINING PROTEIN"/>
    <property type="match status" value="1"/>
</dbReference>
<feature type="region of interest" description="Disordered" evidence="1">
    <location>
        <begin position="454"/>
        <end position="496"/>
    </location>
</feature>
<feature type="compositionally biased region" description="Basic residues" evidence="1">
    <location>
        <begin position="297"/>
        <end position="307"/>
    </location>
</feature>
<gene>
    <name evidence="3" type="primary">Aste57867_11503</name>
    <name evidence="2" type="ORF">As57867_011460</name>
    <name evidence="3" type="ORF">ASTE57867_11503</name>
</gene>
<reference evidence="2" key="2">
    <citation type="submission" date="2019-06" db="EMBL/GenBank/DDBJ databases">
        <title>Genomics analysis of Aphanomyces spp. identifies a new class of oomycete effector associated with host adaptation.</title>
        <authorList>
            <person name="Gaulin E."/>
        </authorList>
    </citation>
    <scope>NUCLEOTIDE SEQUENCE</scope>
    <source>
        <strain evidence="2">CBS 578.67</strain>
    </source>
</reference>
<evidence type="ECO:0000313" key="2">
    <source>
        <dbReference type="EMBL" id="KAF0697833.1"/>
    </source>
</evidence>
<feature type="region of interest" description="Disordered" evidence="1">
    <location>
        <begin position="131"/>
        <end position="160"/>
    </location>
</feature>
<proteinExistence type="predicted"/>
<dbReference type="EMBL" id="CAADRA010005308">
    <property type="protein sequence ID" value="VFT88364.1"/>
    <property type="molecule type" value="Genomic_DNA"/>
</dbReference>
<dbReference type="OrthoDB" id="75192at2759"/>
<dbReference type="PANTHER" id="PTHR35381:SF1">
    <property type="entry name" value="EF-HAND DOMAIN-CONTAINING PROTEIN"/>
    <property type="match status" value="1"/>
</dbReference>
<reference evidence="3 4" key="1">
    <citation type="submission" date="2019-03" db="EMBL/GenBank/DDBJ databases">
        <authorList>
            <person name="Gaulin E."/>
            <person name="Dumas B."/>
        </authorList>
    </citation>
    <scope>NUCLEOTIDE SEQUENCE [LARGE SCALE GENOMIC DNA]</scope>
    <source>
        <strain evidence="3">CBS 568.67</strain>
    </source>
</reference>
<dbReference type="Proteomes" id="UP000332933">
    <property type="component" value="Unassembled WGS sequence"/>
</dbReference>
<evidence type="ECO:0000313" key="4">
    <source>
        <dbReference type="Proteomes" id="UP000332933"/>
    </source>
</evidence>
<feature type="compositionally biased region" description="Low complexity" evidence="1">
    <location>
        <begin position="274"/>
        <end position="286"/>
    </location>
</feature>
<evidence type="ECO:0000256" key="1">
    <source>
        <dbReference type="SAM" id="MobiDB-lite"/>
    </source>
</evidence>
<sequence>MASGVSKAEPVAPFDDDFDWLGQAKDDFLMELSPDKSGVFPAPSESTRQPTLIDRRGEATEALSIELDVTKQEQPVANSPQSLPSEEVVEDADLLSFSIDWEIDTRQKMPEKLCQEIQSAVDAVADRLATGATDADPDAPPHDKADEVDDDECCNEDDATDDTSHSLVVILEIVIGEGRTETLPVHVGDDAAALAAEFAGMHGLDPSVVPTLIDHIDAQVRGAVAPLPPSHASAAPPPPAPTAIESTPPAITRRRSSEKELQYNTLRGKFGTKASASSRSLASKASHQPTQASLAKHPTHVKAKSSRRPPSDASAHATAAACERLYALAQAQREWRQRAQKKKDDEVTKELDGKKLRLAEKTKQLVANRTNGQYRTIGDRLYHEAMSESARKKKLADGREIDVDKEWMCPKCAFVNRYMDEMCQNPITKQPKGIVTPASTPRRHSASILALPEEPAPTGVTKSTQGTTKQSPRHVCGQPKPALFQPTRLSKGSHRPTPDDLLVLRRQKHQQVAKAEYLARHPFHPQVNPNSTELVKELKKKQKRTDDDAIATTPTRAACHVALYADASQRRARRQQQEADYLAQFPFSPNIGINAFVATDATPDALFYRLAIQDQAALEETRAKLTAKYGAAKDPDTGRAYFKPDVGRAPQFPRNDTNLPIGDFLYESRRDFEQLHRQRHQLHMDALRDDRTQSFVSKKSAAHLKERKLRSFDTIYTMLQAACAKPSGDCTNNVDNDDDGAILNPAQLDMESLSLELGHVALSLFETCGWVPIPRENFYTCMDATLTHCRHLTHTQVLFFSRDPKPQMTTAEKAAADDERELTLRPKINTSTTHTTRAPGVFDAMYKYHETYATRRKQREAQLRKDEAKVCTFKPATNKGKVFQDLYATIPGDDDDDDDHVMLSTAPMCPRPYVRPIGDTDTEAGKT</sequence>